<dbReference type="EMBL" id="CM020619">
    <property type="protein sequence ID" value="KAK1863527.1"/>
    <property type="molecule type" value="Genomic_DNA"/>
</dbReference>
<sequence length="285" mass="30366">MAALSGCPPSPHPPPHFGSGGRRRPPRASAVGRNMDVAGWCVEEKRNPKGKKTCPHRHPLEVGTCGCGRPPQPSPPDLLITHSLSKVAAAVCRHISLPPPASSPTQSGQRRPTPVPKRRRLLPPHHPLNVDSGGHHPTSNAAASSPPTIRSMLKSAAAISRHTWLPPTAAFATQCLYRRPPPAAISSGPRPQHHPVTARSGGRGRPSYFPAPPPFIHHSMWTAAPAAGRDSWPTLPLIHPVQCWQRPPYPAVAPPKATHLRLAEAAAAGRQSRLSPPPRAPLKGC</sequence>
<evidence type="ECO:0000313" key="1">
    <source>
        <dbReference type="EMBL" id="KAK1863527.1"/>
    </source>
</evidence>
<dbReference type="Proteomes" id="UP000798662">
    <property type="component" value="Chromosome 2"/>
</dbReference>
<keyword evidence="2" id="KW-1185">Reference proteome</keyword>
<protein>
    <submittedName>
        <fullName evidence="1">Uncharacterized protein</fullName>
    </submittedName>
</protein>
<reference evidence="1" key="1">
    <citation type="submission" date="2019-11" db="EMBL/GenBank/DDBJ databases">
        <title>Nori genome reveals adaptations in red seaweeds to the harsh intertidal environment.</title>
        <authorList>
            <person name="Wang D."/>
            <person name="Mao Y."/>
        </authorList>
    </citation>
    <scope>NUCLEOTIDE SEQUENCE</scope>
    <source>
        <tissue evidence="1">Gametophyte</tissue>
    </source>
</reference>
<accession>A0ACC3C037</accession>
<organism evidence="1 2">
    <name type="scientific">Pyropia yezoensis</name>
    <name type="common">Susabi-nori</name>
    <name type="synonym">Porphyra yezoensis</name>
    <dbReference type="NCBI Taxonomy" id="2788"/>
    <lineage>
        <taxon>Eukaryota</taxon>
        <taxon>Rhodophyta</taxon>
        <taxon>Bangiophyceae</taxon>
        <taxon>Bangiales</taxon>
        <taxon>Bangiaceae</taxon>
        <taxon>Pyropia</taxon>
    </lineage>
</organism>
<evidence type="ECO:0000313" key="2">
    <source>
        <dbReference type="Proteomes" id="UP000798662"/>
    </source>
</evidence>
<gene>
    <name evidence="1" type="ORF">I4F81_006082</name>
</gene>
<proteinExistence type="predicted"/>
<comment type="caution">
    <text evidence="1">The sequence shown here is derived from an EMBL/GenBank/DDBJ whole genome shotgun (WGS) entry which is preliminary data.</text>
</comment>
<name>A0ACC3C037_PYRYE</name>